<evidence type="ECO:0000313" key="1">
    <source>
        <dbReference type="EMBL" id="CAD8367026.1"/>
    </source>
</evidence>
<name>A0A7S0AKX1_9DINO</name>
<protein>
    <submittedName>
        <fullName evidence="1">Uncharacterized protein</fullName>
    </submittedName>
</protein>
<dbReference type="AlphaFoldDB" id="A0A7S0AKX1"/>
<gene>
    <name evidence="1" type="ORF">PBAH0796_LOCUS18186</name>
</gene>
<accession>A0A7S0AKX1</accession>
<reference evidence="1" key="1">
    <citation type="submission" date="2021-01" db="EMBL/GenBank/DDBJ databases">
        <authorList>
            <person name="Corre E."/>
            <person name="Pelletier E."/>
            <person name="Niang G."/>
            <person name="Scheremetjew M."/>
            <person name="Finn R."/>
            <person name="Kale V."/>
            <person name="Holt S."/>
            <person name="Cochrane G."/>
            <person name="Meng A."/>
            <person name="Brown T."/>
            <person name="Cohen L."/>
        </authorList>
    </citation>
    <scope>NUCLEOTIDE SEQUENCE</scope>
    <source>
        <strain evidence="1">Pbaha01</strain>
    </source>
</reference>
<proteinExistence type="predicted"/>
<sequence length="210" mass="22195">MARSSLGAAALGYPSELQGYRLVRNSECHVVGEGHLRPALNVRCEETVLSEPPGPGKRPIPAPSTGSRCAWPEAFQPDPLEECRSRCDADKRCRCFTFANNGAFTRCVGSDQPAAAVSHARGRLERTAAYIKLPVDAASQGGSQHKVGGPLPASRSSFSSGAAVATAMMPERFAACSATLRAGAAKLKHLPGVRSWNVALHVRLAGMVFL</sequence>
<organism evidence="1">
    <name type="scientific">Pyrodinium bahamense</name>
    <dbReference type="NCBI Taxonomy" id="73915"/>
    <lineage>
        <taxon>Eukaryota</taxon>
        <taxon>Sar</taxon>
        <taxon>Alveolata</taxon>
        <taxon>Dinophyceae</taxon>
        <taxon>Gonyaulacales</taxon>
        <taxon>Pyrocystaceae</taxon>
        <taxon>Pyrodinium</taxon>
    </lineage>
</organism>
<dbReference type="EMBL" id="HBEG01029828">
    <property type="protein sequence ID" value="CAD8367026.1"/>
    <property type="molecule type" value="Transcribed_RNA"/>
</dbReference>